<sequence length="100" mass="11517">MQTPPPKKSEGVCDGKKVGNPCVRRRDIHNDLKIDPILDFMKIISKNSQILNELMQLPPYDSAVQSFRKRPRTMLNCSFESIPTIKRRRDMSTADENLDT</sequence>
<gene>
    <name evidence="1" type="ORF">AVEN_14325_1</name>
</gene>
<dbReference type="EMBL" id="BGPR01038680">
    <property type="protein sequence ID" value="GBO14550.1"/>
    <property type="molecule type" value="Genomic_DNA"/>
</dbReference>
<organism evidence="1 2">
    <name type="scientific">Araneus ventricosus</name>
    <name type="common">Orbweaver spider</name>
    <name type="synonym">Epeira ventricosa</name>
    <dbReference type="NCBI Taxonomy" id="182803"/>
    <lineage>
        <taxon>Eukaryota</taxon>
        <taxon>Metazoa</taxon>
        <taxon>Ecdysozoa</taxon>
        <taxon>Arthropoda</taxon>
        <taxon>Chelicerata</taxon>
        <taxon>Arachnida</taxon>
        <taxon>Araneae</taxon>
        <taxon>Araneomorphae</taxon>
        <taxon>Entelegynae</taxon>
        <taxon>Araneoidea</taxon>
        <taxon>Araneidae</taxon>
        <taxon>Araneus</taxon>
    </lineage>
</organism>
<accession>A0A4Y2USM8</accession>
<reference evidence="1 2" key="1">
    <citation type="journal article" date="2019" name="Sci. Rep.">
        <title>Orb-weaving spider Araneus ventricosus genome elucidates the spidroin gene catalogue.</title>
        <authorList>
            <person name="Kono N."/>
            <person name="Nakamura H."/>
            <person name="Ohtoshi R."/>
            <person name="Moran D.A.P."/>
            <person name="Shinohara A."/>
            <person name="Yoshida Y."/>
            <person name="Fujiwara M."/>
            <person name="Mori M."/>
            <person name="Tomita M."/>
            <person name="Arakawa K."/>
        </authorList>
    </citation>
    <scope>NUCLEOTIDE SEQUENCE [LARGE SCALE GENOMIC DNA]</scope>
</reference>
<dbReference type="AlphaFoldDB" id="A0A4Y2USM8"/>
<keyword evidence="2" id="KW-1185">Reference proteome</keyword>
<name>A0A4Y2USM8_ARAVE</name>
<proteinExistence type="predicted"/>
<protein>
    <submittedName>
        <fullName evidence="1">Uncharacterized protein</fullName>
    </submittedName>
</protein>
<dbReference type="Proteomes" id="UP000499080">
    <property type="component" value="Unassembled WGS sequence"/>
</dbReference>
<comment type="caution">
    <text evidence="1">The sequence shown here is derived from an EMBL/GenBank/DDBJ whole genome shotgun (WGS) entry which is preliminary data.</text>
</comment>
<evidence type="ECO:0000313" key="1">
    <source>
        <dbReference type="EMBL" id="GBO14550.1"/>
    </source>
</evidence>
<evidence type="ECO:0000313" key="2">
    <source>
        <dbReference type="Proteomes" id="UP000499080"/>
    </source>
</evidence>